<feature type="transmembrane region" description="Helical" evidence="1">
    <location>
        <begin position="100"/>
        <end position="117"/>
    </location>
</feature>
<feature type="transmembrane region" description="Helical" evidence="1">
    <location>
        <begin position="224"/>
        <end position="246"/>
    </location>
</feature>
<evidence type="ECO:0000313" key="3">
    <source>
        <dbReference type="Proteomes" id="UP000199226"/>
    </source>
</evidence>
<feature type="transmembrane region" description="Helical" evidence="1">
    <location>
        <begin position="348"/>
        <end position="365"/>
    </location>
</feature>
<feature type="transmembrane region" description="Helical" evidence="1">
    <location>
        <begin position="193"/>
        <end position="212"/>
    </location>
</feature>
<dbReference type="OrthoDB" id="9772884at2"/>
<protein>
    <submittedName>
        <fullName evidence="2">Membrane protein YfhO</fullName>
    </submittedName>
</protein>
<evidence type="ECO:0000256" key="1">
    <source>
        <dbReference type="SAM" id="Phobius"/>
    </source>
</evidence>
<dbReference type="Pfam" id="PF09586">
    <property type="entry name" value="YfhO"/>
    <property type="match status" value="1"/>
</dbReference>
<dbReference type="PANTHER" id="PTHR38454">
    <property type="entry name" value="INTEGRAL MEMBRANE PROTEIN-RELATED"/>
    <property type="match status" value="1"/>
</dbReference>
<name>A0A1G9YGG3_9SPHI</name>
<feature type="transmembrane region" description="Helical" evidence="1">
    <location>
        <begin position="12"/>
        <end position="30"/>
    </location>
</feature>
<feature type="transmembrane region" description="Helical" evidence="1">
    <location>
        <begin position="122"/>
        <end position="141"/>
    </location>
</feature>
<feature type="transmembrane region" description="Helical" evidence="1">
    <location>
        <begin position="372"/>
        <end position="392"/>
    </location>
</feature>
<dbReference type="RefSeq" id="WP_090706956.1">
    <property type="nucleotide sequence ID" value="NZ_FNHH01000038.1"/>
</dbReference>
<feature type="transmembrane region" description="Helical" evidence="1">
    <location>
        <begin position="511"/>
        <end position="529"/>
    </location>
</feature>
<gene>
    <name evidence="2" type="ORF">SAMN05421813_13823</name>
</gene>
<feature type="transmembrane region" description="Helical" evidence="1">
    <location>
        <begin position="147"/>
        <end position="165"/>
    </location>
</feature>
<dbReference type="PANTHER" id="PTHR38454:SF1">
    <property type="entry name" value="INTEGRAL MEMBRANE PROTEIN"/>
    <property type="match status" value="1"/>
</dbReference>
<dbReference type="InterPro" id="IPR018580">
    <property type="entry name" value="Uncharacterised_YfhO"/>
</dbReference>
<accession>A0A1G9YGG3</accession>
<feature type="transmembrane region" description="Helical" evidence="1">
    <location>
        <begin position="412"/>
        <end position="433"/>
    </location>
</feature>
<organism evidence="2 3">
    <name type="scientific">Daejeonella rubra</name>
    <dbReference type="NCBI Taxonomy" id="990371"/>
    <lineage>
        <taxon>Bacteria</taxon>
        <taxon>Pseudomonadati</taxon>
        <taxon>Bacteroidota</taxon>
        <taxon>Sphingobacteriia</taxon>
        <taxon>Sphingobacteriales</taxon>
        <taxon>Sphingobacteriaceae</taxon>
        <taxon>Daejeonella</taxon>
    </lineage>
</organism>
<dbReference type="EMBL" id="FNHH01000038">
    <property type="protein sequence ID" value="SDN07646.1"/>
    <property type="molecule type" value="Genomic_DNA"/>
</dbReference>
<feature type="transmembrane region" description="Helical" evidence="1">
    <location>
        <begin position="798"/>
        <end position="816"/>
    </location>
</feature>
<keyword evidence="1" id="KW-1133">Transmembrane helix</keyword>
<dbReference type="Proteomes" id="UP000199226">
    <property type="component" value="Unassembled WGS sequence"/>
</dbReference>
<proteinExistence type="predicted"/>
<feature type="transmembrane region" description="Helical" evidence="1">
    <location>
        <begin position="170"/>
        <end position="187"/>
    </location>
</feature>
<keyword evidence="1" id="KW-0472">Membrane</keyword>
<evidence type="ECO:0000313" key="2">
    <source>
        <dbReference type="EMBL" id="SDN07646.1"/>
    </source>
</evidence>
<keyword evidence="1" id="KW-0812">Transmembrane</keyword>
<dbReference type="AlphaFoldDB" id="A0A1G9YGG3"/>
<dbReference type="STRING" id="990371.SAMN05421813_13823"/>
<reference evidence="3" key="1">
    <citation type="submission" date="2016-10" db="EMBL/GenBank/DDBJ databases">
        <authorList>
            <person name="Varghese N."/>
            <person name="Submissions S."/>
        </authorList>
    </citation>
    <scope>NUCLEOTIDE SEQUENCE [LARGE SCALE GENOMIC DNA]</scope>
    <source>
        <strain evidence="3">DSM 24536</strain>
    </source>
</reference>
<keyword evidence="3" id="KW-1185">Reference proteome</keyword>
<feature type="transmembrane region" description="Helical" evidence="1">
    <location>
        <begin position="536"/>
        <end position="553"/>
    </location>
</feature>
<feature type="transmembrane region" description="Helical" evidence="1">
    <location>
        <begin position="445"/>
        <end position="467"/>
    </location>
</feature>
<sequence length="826" mass="93408">MNNWFKRNGIHLAIIGIFIALCFVYFSPALQGKALYQSDVLMAQGMQKEIMDFKAKDGKGPLWTNSMFGGMPAFQIWVQYPNNVTTYVISFFKTVFPNPIDTVLLYLLGAYLLFCVLRMNPWLAAAGAIAFAFSSYNFQIIDAGHSNKAMAIAFFPPILAGIILTFRRQYLLGAVLTALFLAIEIRTNHIQMTYYLFIALLIYVGIELYHALKSKTSKDFIKSFSYLAAASVLAVAVNAGMLWTTYEYSTETIRGKSNLTTDKSEPNNGLDRDYAYQWSQGVGESLTFLVPNVYGGASGPNLDEKSEVAKTLAAKGIPAEQLLPAMQQLAQVGLTTYWGDKQFTSGPWYFGAIICFLFILGLFIVKNRIKWWILSASILCLLLSFGRHLPFLSDLFFNYFPLYNKFRAVESILVIVGFLMPVLAILAVKEVAFHTEEPKKLQKNLLYSLYITGGLLIILIALPTAFLSFKTQNHGQFIEQLTQITNGDKGFADSIAEALVKDRISLARMDALRSLLFVLIGAGLVWALIRKKMNPQFVFIALAVVVLVDLWSIDRRYLNNEKFVDKNVLAQQFKPRDVDQLIMRDQSYYRVLDLSQGNPFSNSVPSYFHKSLGGYHAAKLKRYQEVLDKQFNGAINEDVLDMLNTKYLITADQNGQKETMKNRSTAAGHAWFVQKVEYVKNADEEMMAISSFDPKNVMVVDEKFKSLIDVSKVGYDGNGFIRLITYHPDHLTYEYSSGRDALAVFSEMWYEKGWNAYVDGEKIPYFRADYILRAAQLPGGNHKLEFKFEPTSYYTGETISLIASILLLLSLGYAIWMEVKRKEIQA</sequence>